<proteinExistence type="predicted"/>
<dbReference type="SMART" id="SM00046">
    <property type="entry name" value="DAGKc"/>
    <property type="match status" value="1"/>
</dbReference>
<dbReference type="GO" id="GO:0016301">
    <property type="term" value="F:kinase activity"/>
    <property type="evidence" value="ECO:0007669"/>
    <property type="project" value="UniProtKB-KW"/>
</dbReference>
<dbReference type="InterPro" id="IPR050187">
    <property type="entry name" value="Lipid_Phosphate_FormReg"/>
</dbReference>
<reference evidence="3" key="1">
    <citation type="journal article" date="2022" name="ISME J.">
        <title>Genetic and phylogenetic analysis of dissimilatory iodate-reducing bacteria identifies potential niches across the world's oceans.</title>
        <authorList>
            <person name="Reyes-Umana V."/>
            <person name="Henning Z."/>
            <person name="Lee K."/>
            <person name="Barnum T.P."/>
            <person name="Coates J.D."/>
        </authorList>
    </citation>
    <scope>NUCLEOTIDE SEQUENCE [LARGE SCALE GENOMIC DNA]</scope>
    <source>
        <strain evidence="3">IR12</strain>
    </source>
</reference>
<organism evidence="2 3">
    <name type="scientific">Denitromonas iodatirespirans</name>
    <dbReference type="NCBI Taxonomy" id="2795389"/>
    <lineage>
        <taxon>Bacteria</taxon>
        <taxon>Pseudomonadati</taxon>
        <taxon>Pseudomonadota</taxon>
        <taxon>Betaproteobacteria</taxon>
        <taxon>Rhodocyclales</taxon>
        <taxon>Zoogloeaceae</taxon>
        <taxon>Denitromonas</taxon>
    </lineage>
</organism>
<comment type="caution">
    <text evidence="2">The sequence shown here is derived from an EMBL/GenBank/DDBJ whole genome shotgun (WGS) entry which is preliminary data.</text>
</comment>
<evidence type="ECO:0000313" key="2">
    <source>
        <dbReference type="EMBL" id="MBT0963529.1"/>
    </source>
</evidence>
<keyword evidence="3" id="KW-1185">Reference proteome</keyword>
<accession>A0A944DS74</accession>
<dbReference type="Pfam" id="PF00781">
    <property type="entry name" value="DAGK_cat"/>
    <property type="match status" value="1"/>
</dbReference>
<dbReference type="AlphaFoldDB" id="A0A944DS74"/>
<keyword evidence="2" id="KW-0418">Kinase</keyword>
<dbReference type="RefSeq" id="WP_214363461.1">
    <property type="nucleotide sequence ID" value="NZ_JAEKFT010000032.1"/>
</dbReference>
<dbReference type="SUPFAM" id="SSF111331">
    <property type="entry name" value="NAD kinase/diacylglycerol kinase-like"/>
    <property type="match status" value="1"/>
</dbReference>
<dbReference type="InterPro" id="IPR001206">
    <property type="entry name" value="Diacylglycerol_kinase_cat_dom"/>
</dbReference>
<dbReference type="PROSITE" id="PS50146">
    <property type="entry name" value="DAGK"/>
    <property type="match status" value="1"/>
</dbReference>
<dbReference type="EMBL" id="JAEKFT010000032">
    <property type="protein sequence ID" value="MBT0963529.1"/>
    <property type="molecule type" value="Genomic_DNA"/>
</dbReference>
<name>A0A944DS74_DENI1</name>
<evidence type="ECO:0000313" key="3">
    <source>
        <dbReference type="Proteomes" id="UP000694660"/>
    </source>
</evidence>
<dbReference type="InterPro" id="IPR017438">
    <property type="entry name" value="ATP-NAD_kinase_N"/>
</dbReference>
<evidence type="ECO:0000259" key="1">
    <source>
        <dbReference type="PROSITE" id="PS50146"/>
    </source>
</evidence>
<dbReference type="InterPro" id="IPR016064">
    <property type="entry name" value="NAD/diacylglycerol_kinase_sf"/>
</dbReference>
<dbReference type="PANTHER" id="PTHR12358">
    <property type="entry name" value="SPHINGOSINE KINASE"/>
    <property type="match status" value="1"/>
</dbReference>
<dbReference type="Gene3D" id="3.40.50.10330">
    <property type="entry name" value="Probable inorganic polyphosphate/atp-NAD kinase, domain 1"/>
    <property type="match status" value="1"/>
</dbReference>
<protein>
    <submittedName>
        <fullName evidence="2">NAD(+)/NADH kinase</fullName>
    </submittedName>
</protein>
<gene>
    <name evidence="2" type="ORF">I8J34_20270</name>
</gene>
<dbReference type="PANTHER" id="PTHR12358:SF54">
    <property type="entry name" value="SPHINGOSINE KINASE RELATED PROTEIN"/>
    <property type="match status" value="1"/>
</dbReference>
<sequence>MPQRTVAIVVNTRSANGRDDDLRARIEAALPRTDDRLLWFQPRKASRLDRVCQRAAAVADLVVAVGGDGTVRSAAQHARIRGKPLAVIPTGTYNLLARHLGIPTDLTAATHLAFTGHARPTPCGDVNGLLFFNHAAFGLYTRIIAARERHTALLGRSRVTAVLSGIATLFNRYPILKLRLHTGGEARRCHANAVFFGANPLQLATVDAPFAQQCDGRALGLVLMRHQGRRHVLMAAFKALFKRLSDVPTFELTALQSVEVDIDRHRRRLRVSLDGELVKCRLPLHLSYQTDSLQVVRPDPLH</sequence>
<dbReference type="Proteomes" id="UP000694660">
    <property type="component" value="Unassembled WGS sequence"/>
</dbReference>
<keyword evidence="2" id="KW-0808">Transferase</keyword>
<dbReference type="Gene3D" id="2.60.200.40">
    <property type="match status" value="1"/>
</dbReference>
<feature type="domain" description="DAGKc" evidence="1">
    <location>
        <begin position="1"/>
        <end position="130"/>
    </location>
</feature>